<dbReference type="KEGG" id="dfn:CVE23_08835"/>
<accession>A0A2K8QMV5</accession>
<dbReference type="Proteomes" id="UP000231901">
    <property type="component" value="Chromosome"/>
</dbReference>
<gene>
    <name evidence="1" type="ORF">CVE23_08835</name>
</gene>
<organism evidence="1 2">
    <name type="scientific">Dickeya fangzhongdai</name>
    <dbReference type="NCBI Taxonomy" id="1778540"/>
    <lineage>
        <taxon>Bacteria</taxon>
        <taxon>Pseudomonadati</taxon>
        <taxon>Pseudomonadota</taxon>
        <taxon>Gammaproteobacteria</taxon>
        <taxon>Enterobacterales</taxon>
        <taxon>Pectobacteriaceae</taxon>
        <taxon>Dickeya</taxon>
    </lineage>
</organism>
<dbReference type="RefSeq" id="WP_038918640.1">
    <property type="nucleotide sequence ID" value="NZ_BMJF01000001.1"/>
</dbReference>
<dbReference type="AlphaFoldDB" id="A0A2K8QMV5"/>
<reference evidence="2" key="1">
    <citation type="journal article" date="2018" name="Genome Announc.">
        <title>Complete genome sequence of a Dickeya fangzhongdai type strain causing bleeding canker of pear tree trunks.</title>
        <authorList>
            <person name="Zhao Y."/>
            <person name="Tian Y."/>
            <person name="Li X."/>
            <person name="Hu B."/>
        </authorList>
    </citation>
    <scope>NUCLEOTIDE SEQUENCE [LARGE SCALE GENOMIC DNA]</scope>
    <source>
        <strain evidence="2">DSM 101947</strain>
    </source>
</reference>
<dbReference type="EMBL" id="CP025003">
    <property type="protein sequence ID" value="ATZ94060.1"/>
    <property type="molecule type" value="Genomic_DNA"/>
</dbReference>
<protein>
    <submittedName>
        <fullName evidence="1">Follicular epithelium yolk protein subunit</fullName>
    </submittedName>
</protein>
<dbReference type="GeneID" id="66564437"/>
<dbReference type="CDD" id="cd20235">
    <property type="entry name" value="PFM_spherulin-2a-like"/>
    <property type="match status" value="1"/>
</dbReference>
<evidence type="ECO:0000313" key="1">
    <source>
        <dbReference type="EMBL" id="ATZ94060.1"/>
    </source>
</evidence>
<dbReference type="OrthoDB" id="3668814at2"/>
<dbReference type="Pfam" id="PF03318">
    <property type="entry name" value="ETX_MTX2"/>
    <property type="match status" value="1"/>
</dbReference>
<sequence>MSIKVDITASSDNHQTIATATGNDISVISNEERGTFQLNDQQLKRAVEVYFGKKPNDAYLSSPTPWGDLYKTYNWQQVMRTLQPVSTRVISQNSTPVIVMEQDFVNNSSVPAVYNVKISQSVQNTVKSSWNTGGKLTVGQKVKYGISFLGTGGGGESSISYEQSWGIGGEQSTTITLGTESGLQVTLQPGQAVTAELVASRGSMKVQVDYQASLSGISAVNYNPTYKDHHFWGLPITQIMRSSNISNAIVSSEIIDIGFYADSKVILRDKNTGGVFRTFNLFDKHTD</sequence>
<keyword evidence="2" id="KW-1185">Reference proteome</keyword>
<dbReference type="Gene3D" id="2.170.15.10">
    <property type="entry name" value="Proaerolysin, chain A, domain 3"/>
    <property type="match status" value="1"/>
</dbReference>
<dbReference type="SUPFAM" id="SSF56973">
    <property type="entry name" value="Aerolisin/ETX pore-forming domain"/>
    <property type="match status" value="1"/>
</dbReference>
<proteinExistence type="predicted"/>
<dbReference type="InterPro" id="IPR004991">
    <property type="entry name" value="Aerolysin-like"/>
</dbReference>
<evidence type="ECO:0000313" key="2">
    <source>
        <dbReference type="Proteomes" id="UP000231901"/>
    </source>
</evidence>
<name>A0A2K8QMV5_9GAMM</name>